<organism evidence="2 3">
    <name type="scientific">Desulfosarcina alkanivorans</name>
    <dbReference type="NCBI Taxonomy" id="571177"/>
    <lineage>
        <taxon>Bacteria</taxon>
        <taxon>Pseudomonadati</taxon>
        <taxon>Thermodesulfobacteriota</taxon>
        <taxon>Desulfobacteria</taxon>
        <taxon>Desulfobacterales</taxon>
        <taxon>Desulfosarcinaceae</taxon>
        <taxon>Desulfosarcina</taxon>
    </lineage>
</organism>
<dbReference type="AlphaFoldDB" id="A0A5K7YE69"/>
<gene>
    <name evidence="2" type="ORF">DSCA_02200</name>
</gene>
<proteinExistence type="predicted"/>
<dbReference type="Proteomes" id="UP000427906">
    <property type="component" value="Chromosome"/>
</dbReference>
<dbReference type="InterPro" id="IPR014976">
    <property type="entry name" value="AbpA_HamA_C"/>
</dbReference>
<reference evidence="2 3" key="1">
    <citation type="submission" date="2019-11" db="EMBL/GenBank/DDBJ databases">
        <title>Comparative genomics of hydrocarbon-degrading Desulfosarcina strains.</title>
        <authorList>
            <person name="Watanabe M."/>
            <person name="Kojima H."/>
            <person name="Fukui M."/>
        </authorList>
    </citation>
    <scope>NUCLEOTIDE SEQUENCE [LARGE SCALE GENOMIC DNA]</scope>
    <source>
        <strain evidence="2 3">PL12</strain>
    </source>
</reference>
<evidence type="ECO:0000313" key="3">
    <source>
        <dbReference type="Proteomes" id="UP000427906"/>
    </source>
</evidence>
<name>A0A5K7YE69_9BACT</name>
<evidence type="ECO:0000259" key="1">
    <source>
        <dbReference type="Pfam" id="PF08878"/>
    </source>
</evidence>
<dbReference type="Pfam" id="PF08878">
    <property type="entry name" value="HamA"/>
    <property type="match status" value="1"/>
</dbReference>
<dbReference type="RefSeq" id="WP_155314690.1">
    <property type="nucleotide sequence ID" value="NZ_AP021874.1"/>
</dbReference>
<sequence length="304" mass="35930">MVTEPIQITELSKYLEVAREKYDACMSRMDLPIQIDGENAVARFKYVKFDKNGQPKFKDLAECLADHITQYCFSVRRRQRAMSEADRNRLYREAKKLMRSYATSGEAGELLLYFLLEAVLEAPQLVAKMDLKTSTAMEIHGSDGIHMRWDDSANCMDIYFGEAKLYSNISKALDSAFESITSFHNNRQTDRELNIVTSHCKWADKKTKNIVLRYVDRLDPIDDCRFNHACLIGYDWKKYKKLNDNQRTTFLTNFIEDYSKDIPRLIKLLKRRFEKFEFCEFKFEIFFLPFRSVQEFRDEFTKAL</sequence>
<keyword evidence="3" id="KW-1185">Reference proteome</keyword>
<dbReference type="OrthoDB" id="4964195at2"/>
<protein>
    <recommendedName>
        <fullName evidence="1">Anti-bacteriophage protein A/HamA C-terminal domain-containing protein</fullName>
    </recommendedName>
</protein>
<accession>A0A5K7YE69</accession>
<evidence type="ECO:0000313" key="2">
    <source>
        <dbReference type="EMBL" id="BBO66290.1"/>
    </source>
</evidence>
<feature type="domain" description="Anti-bacteriophage protein A/HamA C-terminal" evidence="1">
    <location>
        <begin position="36"/>
        <end position="304"/>
    </location>
</feature>
<dbReference type="KEGG" id="dalk:DSCA_02200"/>
<dbReference type="EMBL" id="AP021874">
    <property type="protein sequence ID" value="BBO66290.1"/>
    <property type="molecule type" value="Genomic_DNA"/>
</dbReference>